<evidence type="ECO:0000256" key="1">
    <source>
        <dbReference type="ARBA" id="ARBA00004514"/>
    </source>
</evidence>
<keyword evidence="15" id="KW-1185">Reference proteome</keyword>
<evidence type="ECO:0000256" key="2">
    <source>
        <dbReference type="ARBA" id="ARBA00004651"/>
    </source>
</evidence>
<accession>H0UT21</accession>
<dbReference type="GO" id="GO:0005654">
    <property type="term" value="C:nucleoplasm"/>
    <property type="evidence" value="ECO:0007669"/>
    <property type="project" value="Ensembl"/>
</dbReference>
<keyword evidence="9" id="KW-0472">Membrane</keyword>
<reference evidence="14" key="3">
    <citation type="submission" date="2025-09" db="UniProtKB">
        <authorList>
            <consortium name="Ensembl"/>
        </authorList>
    </citation>
    <scope>IDENTIFICATION</scope>
    <source>
        <strain evidence="14">2N</strain>
    </source>
</reference>
<evidence type="ECO:0000256" key="9">
    <source>
        <dbReference type="ARBA" id="ARBA00023136"/>
    </source>
</evidence>
<dbReference type="GO" id="GO:0141201">
    <property type="term" value="P:pyroptotic cell death"/>
    <property type="evidence" value="ECO:0007669"/>
    <property type="project" value="Ensembl"/>
</dbReference>
<feature type="domain" description="Gasdermin pore forming" evidence="12">
    <location>
        <begin position="4"/>
        <end position="242"/>
    </location>
</feature>
<dbReference type="PANTHER" id="PTHR16399">
    <property type="entry name" value="GASDERMIN"/>
    <property type="match status" value="1"/>
</dbReference>
<dbReference type="STRING" id="10141.ENSCPOP00000000037"/>
<dbReference type="GO" id="GO:0051260">
    <property type="term" value="P:protein homooligomerization"/>
    <property type="evidence" value="ECO:0007669"/>
    <property type="project" value="Ensembl"/>
</dbReference>
<evidence type="ECO:0000256" key="5">
    <source>
        <dbReference type="ARBA" id="ARBA00022475"/>
    </source>
</evidence>
<dbReference type="GO" id="GO:0050829">
    <property type="term" value="P:defense response to Gram-negative bacterium"/>
    <property type="evidence" value="ECO:0007669"/>
    <property type="project" value="Ensembl"/>
</dbReference>
<evidence type="ECO:0000313" key="14">
    <source>
        <dbReference type="Ensembl" id="ENSCPOP00000000037.2"/>
    </source>
</evidence>
<dbReference type="Ensembl" id="ENSCPOT00000000044.3">
    <property type="protein sequence ID" value="ENSCPOP00000000037.2"/>
    <property type="gene ID" value="ENSCPOG00000000044.4"/>
</dbReference>
<dbReference type="GO" id="GO:0050830">
    <property type="term" value="P:defense response to Gram-positive bacterium"/>
    <property type="evidence" value="ECO:0007669"/>
    <property type="project" value="Ensembl"/>
</dbReference>
<name>H0UT21_CAVPO</name>
<dbReference type="GO" id="GO:0051604">
    <property type="term" value="P:protein maturation"/>
    <property type="evidence" value="ECO:0007669"/>
    <property type="project" value="Ensembl"/>
</dbReference>
<evidence type="ECO:0000313" key="15">
    <source>
        <dbReference type="Proteomes" id="UP000005447"/>
    </source>
</evidence>
<dbReference type="PANTHER" id="PTHR16399:SF15">
    <property type="entry name" value="GASDERMIN-D"/>
    <property type="match status" value="1"/>
</dbReference>
<dbReference type="InterPro" id="IPR041263">
    <property type="entry name" value="Gasdermin_PUB"/>
</dbReference>
<organism evidence="14 15">
    <name type="scientific">Cavia porcellus</name>
    <name type="common">Guinea pig</name>
    <dbReference type="NCBI Taxonomy" id="10141"/>
    <lineage>
        <taxon>Eukaryota</taxon>
        <taxon>Metazoa</taxon>
        <taxon>Chordata</taxon>
        <taxon>Craniata</taxon>
        <taxon>Vertebrata</taxon>
        <taxon>Euteleostomi</taxon>
        <taxon>Mammalia</taxon>
        <taxon>Eutheria</taxon>
        <taxon>Euarchontoglires</taxon>
        <taxon>Glires</taxon>
        <taxon>Rodentia</taxon>
        <taxon>Hystricomorpha</taxon>
        <taxon>Caviidae</taxon>
        <taxon>Cavia</taxon>
    </lineage>
</organism>
<dbReference type="eggNOG" id="ENOG502S0IQ">
    <property type="taxonomic scope" value="Eukaryota"/>
</dbReference>
<protein>
    <submittedName>
        <fullName evidence="14">Gasdermin D</fullName>
    </submittedName>
</protein>
<evidence type="ECO:0000256" key="8">
    <source>
        <dbReference type="ARBA" id="ARBA00022692"/>
    </source>
</evidence>
<dbReference type="AlphaFoldDB" id="H0UT21"/>
<evidence type="ECO:0000259" key="12">
    <source>
        <dbReference type="Pfam" id="PF04598"/>
    </source>
</evidence>
<keyword evidence="8" id="KW-0812">Transmembrane</keyword>
<evidence type="ECO:0000256" key="4">
    <source>
        <dbReference type="ARBA" id="ARBA00022452"/>
    </source>
</evidence>
<keyword evidence="4" id="KW-1134">Transmembrane beta strand</keyword>
<dbReference type="GO" id="GO:0009306">
    <property type="term" value="P:protein secretion"/>
    <property type="evidence" value="ECO:0007669"/>
    <property type="project" value="Ensembl"/>
</dbReference>
<dbReference type="EMBL" id="AAKN02050283">
    <property type="status" value="NOT_ANNOTATED_CDS"/>
    <property type="molecule type" value="Genomic_DNA"/>
</dbReference>
<dbReference type="FunCoup" id="H0UT21">
    <property type="interactions" value="208"/>
</dbReference>
<keyword evidence="5" id="KW-1003">Cell membrane</keyword>
<proteinExistence type="inferred from homology"/>
<dbReference type="GO" id="GO:0046931">
    <property type="term" value="P:pore complex assembly"/>
    <property type="evidence" value="ECO:0007669"/>
    <property type="project" value="Ensembl"/>
</dbReference>
<dbReference type="GO" id="GO:0005615">
    <property type="term" value="C:extracellular space"/>
    <property type="evidence" value="ECO:0007669"/>
    <property type="project" value="Ensembl"/>
</dbReference>
<keyword evidence="10" id="KW-0564">Palmitate</keyword>
<dbReference type="HOGENOM" id="CLU_040752_1_0_1"/>
<dbReference type="GO" id="GO:0031966">
    <property type="term" value="C:mitochondrial membrane"/>
    <property type="evidence" value="ECO:0007669"/>
    <property type="project" value="Ensembl"/>
</dbReference>
<dbReference type="GO" id="GO:0032731">
    <property type="term" value="P:positive regulation of interleukin-1 beta production"/>
    <property type="evidence" value="ECO:0007669"/>
    <property type="project" value="Ensembl"/>
</dbReference>
<dbReference type="OrthoDB" id="9035105at2759"/>
<feature type="domain" description="Gasdermin PUB" evidence="13">
    <location>
        <begin position="282"/>
        <end position="452"/>
    </location>
</feature>
<dbReference type="GO" id="GO:0070273">
    <property type="term" value="F:phosphatidylinositol-4-phosphate binding"/>
    <property type="evidence" value="ECO:0007669"/>
    <property type="project" value="Ensembl"/>
</dbReference>
<dbReference type="GO" id="GO:0070498">
    <property type="term" value="P:interleukin-1-mediated signaling pathway"/>
    <property type="evidence" value="ECO:0007669"/>
    <property type="project" value="Ensembl"/>
</dbReference>
<evidence type="ECO:0000256" key="10">
    <source>
        <dbReference type="ARBA" id="ARBA00023139"/>
    </source>
</evidence>
<dbReference type="GO" id="GO:1901612">
    <property type="term" value="F:cardiolipin binding"/>
    <property type="evidence" value="ECO:0007669"/>
    <property type="project" value="Ensembl"/>
</dbReference>
<keyword evidence="11" id="KW-0449">Lipoprotein</keyword>
<comment type="subcellular location">
    <subcellularLocation>
        <location evidence="2">Cell membrane</location>
        <topology evidence="2">Multi-pass membrane protein</topology>
    </subcellularLocation>
    <subcellularLocation>
        <location evidence="1">Cytoplasm</location>
        <location evidence="1">Cytosol</location>
    </subcellularLocation>
</comment>
<dbReference type="GO" id="GO:0001778">
    <property type="term" value="P:plasma membrane repair"/>
    <property type="evidence" value="ECO:0007669"/>
    <property type="project" value="Ensembl"/>
</dbReference>
<reference evidence="15" key="1">
    <citation type="journal article" date="2011" name="Nature">
        <title>A high-resolution map of human evolutionary constraint using 29 mammals.</title>
        <authorList>
            <person name="Lindblad-Toh K."/>
            <person name="Garber M."/>
            <person name="Zuk O."/>
            <person name="Lin M.F."/>
            <person name="Parker B.J."/>
            <person name="Washietl S."/>
            <person name="Kheradpour P."/>
            <person name="Ernst J."/>
            <person name="Jordan G."/>
            <person name="Mauceli E."/>
            <person name="Ward L.D."/>
            <person name="Lowe C.B."/>
            <person name="Holloway A.K."/>
            <person name="Clamp M."/>
            <person name="Gnerre S."/>
            <person name="Alfoldi J."/>
            <person name="Beal K."/>
            <person name="Chang J."/>
            <person name="Clawson H."/>
            <person name="Cuff J."/>
            <person name="Di Palma F."/>
            <person name="Fitzgerald S."/>
            <person name="Flicek P."/>
            <person name="Guttman M."/>
            <person name="Hubisz M.J."/>
            <person name="Jaffe D.B."/>
            <person name="Jungreis I."/>
            <person name="Kent W.J."/>
            <person name="Kostka D."/>
            <person name="Lara M."/>
            <person name="Martins A.L."/>
            <person name="Massingham T."/>
            <person name="Moltke I."/>
            <person name="Raney B.J."/>
            <person name="Rasmussen M.D."/>
            <person name="Robinson J."/>
            <person name="Stark A."/>
            <person name="Vilella A.J."/>
            <person name="Wen J."/>
            <person name="Xie X."/>
            <person name="Zody M.C."/>
            <person name="Baldwin J."/>
            <person name="Bloom T."/>
            <person name="Chin C.W."/>
            <person name="Heiman D."/>
            <person name="Nicol R."/>
            <person name="Nusbaum C."/>
            <person name="Young S."/>
            <person name="Wilkinson J."/>
            <person name="Worley K.C."/>
            <person name="Kovar C.L."/>
            <person name="Muzny D.M."/>
            <person name="Gibbs R.A."/>
            <person name="Cree A."/>
            <person name="Dihn H.H."/>
            <person name="Fowler G."/>
            <person name="Jhangiani S."/>
            <person name="Joshi V."/>
            <person name="Lee S."/>
            <person name="Lewis L.R."/>
            <person name="Nazareth L.V."/>
            <person name="Okwuonu G."/>
            <person name="Santibanez J."/>
            <person name="Warren W.C."/>
            <person name="Mardis E.R."/>
            <person name="Weinstock G.M."/>
            <person name="Wilson R.K."/>
            <person name="Delehaunty K."/>
            <person name="Dooling D."/>
            <person name="Fronik C."/>
            <person name="Fulton L."/>
            <person name="Fulton B."/>
            <person name="Graves T."/>
            <person name="Minx P."/>
            <person name="Sodergren E."/>
            <person name="Birney E."/>
            <person name="Margulies E.H."/>
            <person name="Herrero J."/>
            <person name="Green E.D."/>
            <person name="Haussler D."/>
            <person name="Siepel A."/>
            <person name="Goldman N."/>
            <person name="Pollard K.S."/>
            <person name="Pedersen J.S."/>
            <person name="Lander E.S."/>
            <person name="Kellis M."/>
        </authorList>
    </citation>
    <scope>NUCLEOTIDE SEQUENCE [LARGE SCALE GENOMIC DNA]</scope>
    <source>
        <strain evidence="15">2N</strain>
    </source>
</reference>
<dbReference type="Bgee" id="ENSCPOG00000000044">
    <property type="expression patterns" value="Expressed in thyroid gland and 13 other cell types or tissues"/>
</dbReference>
<dbReference type="OMA" id="WTLLEEC"/>
<keyword evidence="6" id="KW-0963">Cytoplasm</keyword>
<dbReference type="GeneTree" id="ENSGT00950000183140"/>
<dbReference type="Pfam" id="PF17708">
    <property type="entry name" value="Gasdermin_C"/>
    <property type="match status" value="1"/>
</dbReference>
<dbReference type="GO" id="GO:0005546">
    <property type="term" value="F:phosphatidylinositol-4,5-bisphosphate binding"/>
    <property type="evidence" value="ECO:0007669"/>
    <property type="project" value="Ensembl"/>
</dbReference>
<dbReference type="GO" id="GO:0046513">
    <property type="term" value="P:ceramide biosynthetic process"/>
    <property type="evidence" value="ECO:0007669"/>
    <property type="project" value="Ensembl"/>
</dbReference>
<dbReference type="InterPro" id="IPR007677">
    <property type="entry name" value="Gasdermin"/>
</dbReference>
<dbReference type="GO" id="GO:0005886">
    <property type="term" value="C:plasma membrane"/>
    <property type="evidence" value="ECO:0007669"/>
    <property type="project" value="UniProtKB-SubCell"/>
</dbReference>
<dbReference type="Pfam" id="PF04598">
    <property type="entry name" value="Gasdermin"/>
    <property type="match status" value="1"/>
</dbReference>
<dbReference type="GO" id="GO:0050729">
    <property type="term" value="P:positive regulation of inflammatory response"/>
    <property type="evidence" value="ECO:0007669"/>
    <property type="project" value="Ensembl"/>
</dbReference>
<dbReference type="Proteomes" id="UP000005447">
    <property type="component" value="Unassembled WGS sequence"/>
</dbReference>
<dbReference type="VEuPathDB" id="HostDB:ENSCPOG00000000044"/>
<evidence type="ECO:0000256" key="11">
    <source>
        <dbReference type="ARBA" id="ARBA00023288"/>
    </source>
</evidence>
<evidence type="ECO:0000256" key="7">
    <source>
        <dbReference type="ARBA" id="ARBA00022590"/>
    </source>
</evidence>
<reference evidence="14" key="2">
    <citation type="submission" date="2025-08" db="UniProtKB">
        <authorList>
            <consortium name="Ensembl"/>
        </authorList>
    </citation>
    <scope>IDENTIFICATION</scope>
    <source>
        <strain evidence="14">2N</strain>
    </source>
</reference>
<dbReference type="InterPro" id="IPR040460">
    <property type="entry name" value="Gasdermin_pore"/>
</dbReference>
<evidence type="ECO:0000256" key="3">
    <source>
        <dbReference type="ARBA" id="ARBA00009279"/>
    </source>
</evidence>
<dbReference type="GO" id="GO:0022829">
    <property type="term" value="F:wide pore channel activity"/>
    <property type="evidence" value="ECO:0007669"/>
    <property type="project" value="Ensembl"/>
</dbReference>
<comment type="similarity">
    <text evidence="3">Belongs to the gasdermin family.</text>
</comment>
<evidence type="ECO:0000259" key="13">
    <source>
        <dbReference type="Pfam" id="PF17708"/>
    </source>
</evidence>
<dbReference type="InParanoid" id="H0UT21"/>
<dbReference type="GO" id="GO:0044546">
    <property type="term" value="P:NLRP3 inflammasome complex assembly"/>
    <property type="evidence" value="ECO:0007669"/>
    <property type="project" value="Ensembl"/>
</dbReference>
<gene>
    <name evidence="14" type="primary">GSDMD</name>
</gene>
<dbReference type="GO" id="GO:0001786">
    <property type="term" value="F:phosphatidylserine binding"/>
    <property type="evidence" value="ECO:0007669"/>
    <property type="project" value="Ensembl"/>
</dbReference>
<evidence type="ECO:0000256" key="6">
    <source>
        <dbReference type="ARBA" id="ARBA00022490"/>
    </source>
</evidence>
<dbReference type="GO" id="GO:0072559">
    <property type="term" value="C:NLRP3 inflammasome complex"/>
    <property type="evidence" value="ECO:0007669"/>
    <property type="project" value="Ensembl"/>
</dbReference>
<keyword evidence="7" id="KW-1210">Necrosis</keyword>
<dbReference type="GO" id="GO:0070300">
    <property type="term" value="F:phosphatidic acid binding"/>
    <property type="evidence" value="ECO:0007669"/>
    <property type="project" value="Ensembl"/>
</dbReference>
<sequence length="481" mass="53253">MPSAFEDVVRRVIWELDRSGKLIPVDSLQNSSSFRPYSLLRRKPPSSWFWKPRYSSVNLSIKDILEPDVPVPDLECGSTIHICDNTDGKVQGKVEVAVPGQGKIAGGAAVSGSSSTSMNLCTLSVNPNTWDHMQQERRLRQPEHKILQELRSRRDDVYVVKEVVQIQQEVVVSCTRKLEGSGQCALPAAMCLKGDGEGHFSQENTVTIPAGSIIAFRVAQLVIDTDWSIFHFPDKKQRTFPPPSTGSQPQHTFSLSSVLGLIHERFRLLTDSVSEKWEITEDFQGLRTEVEAGSAELQKMERDLRQQLLLNLEKILCDPSALEDLEALLAQGLCGARQVKPLHGPADDILECLVLPSRMLVPELAAPVFYLLGALSALSETQQQLLAKLLDKGDLSTQLELVDHLLEQSTPWQKQSDVSLPPRLSESNWGEEAPSWTLLEECGLELQVGAPQIHWEPQAQGPTCALYASLALLSGLSRESC</sequence>
<dbReference type="GO" id="GO:0035655">
    <property type="term" value="P:interleukin-18-mediated signaling pathway"/>
    <property type="evidence" value="ECO:0007669"/>
    <property type="project" value="Ensembl"/>
</dbReference>